<evidence type="ECO:0000259" key="2">
    <source>
        <dbReference type="Pfam" id="PF07693"/>
    </source>
</evidence>
<dbReference type="Gene3D" id="3.40.50.300">
    <property type="entry name" value="P-loop containing nucleotide triphosphate hydrolases"/>
    <property type="match status" value="1"/>
</dbReference>
<dbReference type="Pfam" id="PF07693">
    <property type="entry name" value="KAP_NTPase"/>
    <property type="match status" value="1"/>
</dbReference>
<feature type="transmembrane region" description="Helical" evidence="1">
    <location>
        <begin position="117"/>
        <end position="138"/>
    </location>
</feature>
<keyword evidence="1" id="KW-1133">Transmembrane helix</keyword>
<evidence type="ECO:0000256" key="1">
    <source>
        <dbReference type="SAM" id="Phobius"/>
    </source>
</evidence>
<dbReference type="Proteomes" id="UP001596069">
    <property type="component" value="Unassembled WGS sequence"/>
</dbReference>
<protein>
    <submittedName>
        <fullName evidence="3">P-loop NTPase fold protein</fullName>
    </submittedName>
</protein>
<reference evidence="4" key="1">
    <citation type="journal article" date="2019" name="Int. J. Syst. Evol. Microbiol.">
        <title>The Global Catalogue of Microorganisms (GCM) 10K type strain sequencing project: providing services to taxonomists for standard genome sequencing and annotation.</title>
        <authorList>
            <consortium name="The Broad Institute Genomics Platform"/>
            <consortium name="The Broad Institute Genome Sequencing Center for Infectious Disease"/>
            <person name="Wu L."/>
            <person name="Ma J."/>
        </authorList>
    </citation>
    <scope>NUCLEOTIDE SEQUENCE [LARGE SCALE GENOMIC DNA]</scope>
    <source>
        <strain evidence="4">FCH23</strain>
    </source>
</reference>
<sequence length="600" mass="70655">MTENDFIRLEKIDISIAAQNFANLLNENKTYFLNGTWGSGKSTFLKQVDNLKLKNKKKVKLVTIDFWRLNDSRSTLETVFAKLHPFVYWGLRLIVILCIALSILMTNVVDLGLSVFVPAWVILSAGVVALIVAIHQFLKIKSDGIYSRLLTFNFPSCRKKVLVVDNFDRMTEEQQEASYKLFSLLNGKLPIIFVGDIDIIHRNESNYLSKIIDRRIELPFVLHPTKIWGDYFEQLEKRFEIKLSDNFINLVMKENRNLRDREHFNDYVNLELIGRNKKEYVLVEQQMVVIYLYIFYPDIYNVLLKMGRITDSIKRKYDIAESFIILRAEPSIYPFPFSSNTEAYLISEIPSNRTLEELNAIIETPSLLLEELSGMLSSDFTTYITTSFYDNDFNYRFLLFKTSFKLSEEGNNNWLIDFIIMNMAKINIKYPNYELDQLFNQLIVDTKSTFISQVEGFWRANTELTDFSDILYYSFKHKVIDKEHIRDLVTDISPFNKMFSSFRRKEQIILFYIYINKMDEYFSKWDEDLLNVINNLNNQEFIDFLLGFGYIRSGDDNEGVLKINGKPYVIDFKFKKLAGDEYFDKISNVFDNRLDEIKDK</sequence>
<keyword evidence="1" id="KW-0472">Membrane</keyword>
<feature type="domain" description="KAP NTPase" evidence="2">
    <location>
        <begin position="18"/>
        <end position="219"/>
    </location>
</feature>
<evidence type="ECO:0000313" key="4">
    <source>
        <dbReference type="Proteomes" id="UP001596069"/>
    </source>
</evidence>
<comment type="caution">
    <text evidence="3">The sequence shown here is derived from an EMBL/GenBank/DDBJ whole genome shotgun (WGS) entry which is preliminary data.</text>
</comment>
<keyword evidence="4" id="KW-1185">Reference proteome</keyword>
<accession>A0ABW0Y6G1</accession>
<dbReference type="InterPro" id="IPR027417">
    <property type="entry name" value="P-loop_NTPase"/>
</dbReference>
<organism evidence="3 4">
    <name type="scientific">Streptococcus downii</name>
    <dbReference type="NCBI Taxonomy" id="1968889"/>
    <lineage>
        <taxon>Bacteria</taxon>
        <taxon>Bacillati</taxon>
        <taxon>Bacillota</taxon>
        <taxon>Bacilli</taxon>
        <taxon>Lactobacillales</taxon>
        <taxon>Streptococcaceae</taxon>
        <taxon>Streptococcus</taxon>
    </lineage>
</organism>
<dbReference type="RefSeq" id="WP_132973580.1">
    <property type="nucleotide sequence ID" value="NZ_JBHSOK010000008.1"/>
</dbReference>
<dbReference type="EMBL" id="JBHSOK010000008">
    <property type="protein sequence ID" value="MFC5680872.1"/>
    <property type="molecule type" value="Genomic_DNA"/>
</dbReference>
<keyword evidence="1" id="KW-0812">Transmembrane</keyword>
<dbReference type="SUPFAM" id="SSF52540">
    <property type="entry name" value="P-loop containing nucleoside triphosphate hydrolases"/>
    <property type="match status" value="1"/>
</dbReference>
<evidence type="ECO:0000313" key="3">
    <source>
        <dbReference type="EMBL" id="MFC5680872.1"/>
    </source>
</evidence>
<dbReference type="InterPro" id="IPR011646">
    <property type="entry name" value="KAP_P-loop"/>
</dbReference>
<feature type="transmembrane region" description="Helical" evidence="1">
    <location>
        <begin position="86"/>
        <end position="105"/>
    </location>
</feature>
<proteinExistence type="predicted"/>
<gene>
    <name evidence="3" type="ORF">ACFPTW_06200</name>
</gene>
<name>A0ABW0Y6G1_9STRE</name>